<dbReference type="GeneID" id="121395787"/>
<name>A0A1L8FPQ6_XENLA</name>
<gene>
    <name evidence="3" type="primary">LOC121395787</name>
</gene>
<dbReference type="RefSeq" id="XP_041426005.1">
    <property type="nucleotide sequence ID" value="XM_041570071.1"/>
</dbReference>
<keyword evidence="2" id="KW-1185">Reference proteome</keyword>
<dbReference type="KEGG" id="xla:121395787"/>
<dbReference type="InterPro" id="IPR036084">
    <property type="entry name" value="Ser_inhib-like_sf"/>
</dbReference>
<dbReference type="InterPro" id="IPR002919">
    <property type="entry name" value="TIL_dom"/>
</dbReference>
<evidence type="ECO:0000313" key="2">
    <source>
        <dbReference type="Proteomes" id="UP000186698"/>
    </source>
</evidence>
<feature type="domain" description="TIL" evidence="1">
    <location>
        <begin position="201"/>
        <end position="252"/>
    </location>
</feature>
<evidence type="ECO:0000313" key="3">
    <source>
        <dbReference type="RefSeq" id="XP_041426005.1"/>
    </source>
</evidence>
<dbReference type="Gene3D" id="2.10.25.10">
    <property type="entry name" value="Laminin"/>
    <property type="match status" value="3"/>
</dbReference>
<dbReference type="OrthoDB" id="9902260at2759"/>
<dbReference type="Proteomes" id="UP000186698">
    <property type="component" value="Chromosome 7L"/>
</dbReference>
<accession>A0A1L8FPQ6</accession>
<dbReference type="AlphaFoldDB" id="A0A1L8FPQ6"/>
<feature type="domain" description="TIL" evidence="1">
    <location>
        <begin position="24"/>
        <end position="75"/>
    </location>
</feature>
<reference evidence="3" key="1">
    <citation type="submission" date="2025-08" db="UniProtKB">
        <authorList>
            <consortium name="RefSeq"/>
        </authorList>
    </citation>
    <scope>IDENTIFICATION</scope>
    <source>
        <strain evidence="3">J_2021</strain>
        <tissue evidence="3">Erythrocytes</tissue>
    </source>
</reference>
<organism evidence="2 3">
    <name type="scientific">Xenopus laevis</name>
    <name type="common">African clawed frog</name>
    <dbReference type="NCBI Taxonomy" id="8355"/>
    <lineage>
        <taxon>Eukaryota</taxon>
        <taxon>Metazoa</taxon>
        <taxon>Chordata</taxon>
        <taxon>Craniata</taxon>
        <taxon>Vertebrata</taxon>
        <taxon>Euteleostomi</taxon>
        <taxon>Amphibia</taxon>
        <taxon>Batrachia</taxon>
        <taxon>Anura</taxon>
        <taxon>Pipoidea</taxon>
        <taxon>Pipidae</taxon>
        <taxon>Xenopodinae</taxon>
        <taxon>Xenopus</taxon>
        <taxon>Xenopus</taxon>
    </lineage>
</organism>
<feature type="domain" description="TIL" evidence="1">
    <location>
        <begin position="82"/>
        <end position="133"/>
    </location>
</feature>
<protein>
    <submittedName>
        <fullName evidence="3">Zonadhesin-like</fullName>
    </submittedName>
</protein>
<evidence type="ECO:0000259" key="1">
    <source>
        <dbReference type="Pfam" id="PF01826"/>
    </source>
</evidence>
<dbReference type="SUPFAM" id="SSF57567">
    <property type="entry name" value="Serine protease inhibitors"/>
    <property type="match status" value="3"/>
</dbReference>
<dbReference type="OMA" id="REDQCPT"/>
<dbReference type="Pfam" id="PF01826">
    <property type="entry name" value="TIL"/>
    <property type="match status" value="3"/>
</dbReference>
<sequence>MLWNYFLVAIIPNIICVRAEETSCPPDAEWFNCVECDSYCASLNLICTEGCRGGCKCKEDGYVLYEGVCIPANKCPEEGILCPPDAKWKDCVECESDCSTLNQACSDKCRGGCKCEEEGYVLHKRVCIPANKCPTQALSCPPRQMQSTCNGCWSFCPILLQKCKPVCEKACACEQKGYVLHENDCIPLHECPIIPKKGFPCPHDTEWRNCSDCSAFCPTLGRECDNICRKGCVCKKRDYVLHEMKCIKRKECPVMNVYVDFCPMHTEWKISTKNNDYCFPKHDCNKKYCSGGCVCKDKALVYYKGKCIHRRDCPKLSNQG</sequence>
<proteinExistence type="predicted"/>
<dbReference type="PaxDb" id="8355-A0A1L8FPQ6"/>